<dbReference type="PANTHER" id="PTHR40079:SF4">
    <property type="entry name" value="GH26 DOMAIN-CONTAINING PROTEIN-RELATED"/>
    <property type="match status" value="1"/>
</dbReference>
<gene>
    <name evidence="7" type="ORF">EJQ19_24835</name>
</gene>
<dbReference type="InterPro" id="IPR000805">
    <property type="entry name" value="Glyco_hydro_26"/>
</dbReference>
<keyword evidence="2 4" id="KW-0378">Hydrolase</keyword>
<dbReference type="Gene3D" id="2.60.120.200">
    <property type="match status" value="1"/>
</dbReference>
<evidence type="ECO:0000256" key="3">
    <source>
        <dbReference type="ARBA" id="ARBA00023295"/>
    </source>
</evidence>
<feature type="active site" description="Proton donor" evidence="4">
    <location>
        <position position="208"/>
    </location>
</feature>
<keyword evidence="8" id="KW-1185">Reference proteome</keyword>
<evidence type="ECO:0000259" key="6">
    <source>
        <dbReference type="PROSITE" id="PS51764"/>
    </source>
</evidence>
<reference evidence="7 8" key="1">
    <citation type="submission" date="2018-12" db="EMBL/GenBank/DDBJ databases">
        <title>Bacillus ochoae sp. nov., Paenibacillus whitsoniae sp. nov., Paenibacillus spiritus sp. nov. Isolated from the Mars Exploration Rover during spacecraft assembly.</title>
        <authorList>
            <person name="Seuylemezian A."/>
            <person name="Vaishampayan P."/>
        </authorList>
    </citation>
    <scope>NUCLEOTIDE SEQUENCE [LARGE SCALE GENOMIC DNA]</scope>
    <source>
        <strain evidence="7 8">MER 54</strain>
    </source>
</reference>
<dbReference type="GO" id="GO:0016985">
    <property type="term" value="F:mannan endo-1,4-beta-mannosidase activity"/>
    <property type="evidence" value="ECO:0007669"/>
    <property type="project" value="InterPro"/>
</dbReference>
<keyword evidence="3 4" id="KW-0326">Glycosidase</keyword>
<dbReference type="OrthoDB" id="9803686at2"/>
<proteinExistence type="inferred from homology"/>
<evidence type="ECO:0000313" key="7">
    <source>
        <dbReference type="EMBL" id="RTE05458.1"/>
    </source>
</evidence>
<feature type="chain" id="PRO_5018669742" description="GH26 domain-containing protein" evidence="5">
    <location>
        <begin position="34"/>
        <end position="562"/>
    </location>
</feature>
<evidence type="ECO:0000313" key="8">
    <source>
        <dbReference type="Proteomes" id="UP000276128"/>
    </source>
</evidence>
<organism evidence="7 8">
    <name type="scientific">Paenibacillus whitsoniae</name>
    <dbReference type="NCBI Taxonomy" id="2496558"/>
    <lineage>
        <taxon>Bacteria</taxon>
        <taxon>Bacillati</taxon>
        <taxon>Bacillota</taxon>
        <taxon>Bacilli</taxon>
        <taxon>Bacillales</taxon>
        <taxon>Paenibacillaceae</taxon>
        <taxon>Paenibacillus</taxon>
    </lineage>
</organism>
<dbReference type="Gene3D" id="3.20.20.80">
    <property type="entry name" value="Glycosidases"/>
    <property type="match status" value="1"/>
</dbReference>
<evidence type="ECO:0000256" key="4">
    <source>
        <dbReference type="PROSITE-ProRule" id="PRU01100"/>
    </source>
</evidence>
<dbReference type="PANTHER" id="PTHR40079">
    <property type="entry name" value="MANNAN ENDO-1,4-BETA-MANNOSIDASE E-RELATED"/>
    <property type="match status" value="1"/>
</dbReference>
<feature type="signal peptide" evidence="5">
    <location>
        <begin position="1"/>
        <end position="33"/>
    </location>
</feature>
<name>A0A3S0A0X6_9BACL</name>
<comment type="similarity">
    <text evidence="1 4">Belongs to the glycosyl hydrolase 26 family.</text>
</comment>
<evidence type="ECO:0000256" key="1">
    <source>
        <dbReference type="ARBA" id="ARBA00007754"/>
    </source>
</evidence>
<dbReference type="SUPFAM" id="SSF51445">
    <property type="entry name" value="(Trans)glycosidases"/>
    <property type="match status" value="1"/>
</dbReference>
<dbReference type="AlphaFoldDB" id="A0A3S0A0X6"/>
<dbReference type="PRINTS" id="PR00739">
    <property type="entry name" value="GLHYDRLASE26"/>
</dbReference>
<accession>A0A3S0A0X6</accession>
<dbReference type="RefSeq" id="WP_126143930.1">
    <property type="nucleotide sequence ID" value="NZ_RXHU01000082.1"/>
</dbReference>
<feature type="domain" description="GH26" evidence="6">
    <location>
        <begin position="40"/>
        <end position="363"/>
    </location>
</feature>
<dbReference type="InterPro" id="IPR013320">
    <property type="entry name" value="ConA-like_dom_sf"/>
</dbReference>
<comment type="caution">
    <text evidence="7">The sequence shown here is derived from an EMBL/GenBank/DDBJ whole genome shotgun (WGS) entry which is preliminary data.</text>
</comment>
<dbReference type="GO" id="GO:0006080">
    <property type="term" value="P:substituted mannan metabolic process"/>
    <property type="evidence" value="ECO:0007669"/>
    <property type="project" value="InterPro"/>
</dbReference>
<dbReference type="Pfam" id="PF02156">
    <property type="entry name" value="Glyco_hydro_26"/>
    <property type="match status" value="1"/>
</dbReference>
<evidence type="ECO:0000256" key="5">
    <source>
        <dbReference type="SAM" id="SignalP"/>
    </source>
</evidence>
<dbReference type="Proteomes" id="UP000276128">
    <property type="component" value="Unassembled WGS sequence"/>
</dbReference>
<evidence type="ECO:0000256" key="2">
    <source>
        <dbReference type="ARBA" id="ARBA00022801"/>
    </source>
</evidence>
<dbReference type="PROSITE" id="PS51764">
    <property type="entry name" value="GH26"/>
    <property type="match status" value="1"/>
</dbReference>
<protein>
    <recommendedName>
        <fullName evidence="6">GH26 domain-containing protein</fullName>
    </recommendedName>
</protein>
<dbReference type="InterPro" id="IPR022790">
    <property type="entry name" value="GH26_dom"/>
</dbReference>
<dbReference type="SUPFAM" id="SSF49899">
    <property type="entry name" value="Concanavalin A-like lectins/glucanases"/>
    <property type="match status" value="1"/>
</dbReference>
<dbReference type="EMBL" id="RXHU01000082">
    <property type="protein sequence ID" value="RTE05458.1"/>
    <property type="molecule type" value="Genomic_DNA"/>
</dbReference>
<dbReference type="InterPro" id="IPR017853">
    <property type="entry name" value="GH"/>
</dbReference>
<keyword evidence="5" id="KW-0732">Signal</keyword>
<feature type="active site" description="Nucleophile" evidence="4">
    <location>
        <position position="304"/>
    </location>
</feature>
<sequence>MLKKWMTRLLTIPLLTTLLASSLPWLGGATAHAATPVNPSATQAVTDVLNYFDTVQANNQIISGQYVRGQNYNYLETDHLYNLTANTPTAGTPGKYPAMIGYDFYYKATNLADLSDWRTFIVDHATEYWKKGGLVTISWHETNPKDTIPDDGGWTSVNSSLTQAEFDDLVTPGTALYNSWLSHIDTIAGYLKALRDQGVVVLWRPYHEMNIGFWWSGKPADYKKLWQNMYDRFTNYHGLNNLIWVWAPGKDPYNSVTSSYFPGAAYVDLGGADIYVQSRTDGKFAGASSELTSVLGSKRYGLSEVGLLPAESLIPNWDYTWFLTWAIGWADNDFYGYPSANGPGNMPSEIRNFYNNPFTITRSQVPAFGRTIVPETIIFKDAMNGYSAAGVSPSNWTTVTTGGTVTVENEPTVGLAGKDRSMKINKTSTTNAATAERSFTPQTGIVTFKASLRTQDTNWKDFIVYDSANVAALHVGLQGNYLKVYDGSSLISVAPITTAKWYDIKVVMNTTTKKFDLYVNGVKKANQFNFKNAAATDVARLKVGVAADQTGTYYMDNVFIMK</sequence>